<sequence>MSEEQKKSALDLSFSDTESLNRYTTETGKILPRKFTGLSAKEQRHVKKVIKQGRNMLLMK</sequence>
<dbReference type="InterPro" id="IPR036870">
    <property type="entry name" value="Ribosomal_bS18_sf"/>
</dbReference>
<dbReference type="InterPro" id="IPR001648">
    <property type="entry name" value="Ribosomal_bS18"/>
</dbReference>
<keyword evidence="6" id="KW-1185">Reference proteome</keyword>
<accession>A0ABU4WJN8</accession>
<dbReference type="PANTHER" id="PTHR13479">
    <property type="entry name" value="30S RIBOSOMAL PROTEIN S18"/>
    <property type="match status" value="1"/>
</dbReference>
<proteinExistence type="inferred from homology"/>
<evidence type="ECO:0000256" key="1">
    <source>
        <dbReference type="ARBA" id="ARBA00005589"/>
    </source>
</evidence>
<comment type="similarity">
    <text evidence="1 4">Belongs to the bacterial ribosomal protein bS18 family.</text>
</comment>
<dbReference type="RefSeq" id="WP_370397095.1">
    <property type="nucleotide sequence ID" value="NZ_JALBUT010000005.1"/>
</dbReference>
<evidence type="ECO:0000256" key="4">
    <source>
        <dbReference type="RuleBase" id="RU003910"/>
    </source>
</evidence>
<protein>
    <submittedName>
        <fullName evidence="5">30S ribosomal protein S18</fullName>
    </submittedName>
</protein>
<evidence type="ECO:0000256" key="2">
    <source>
        <dbReference type="ARBA" id="ARBA00022980"/>
    </source>
</evidence>
<dbReference type="PRINTS" id="PR00974">
    <property type="entry name" value="RIBOSOMALS18"/>
</dbReference>
<evidence type="ECO:0000313" key="6">
    <source>
        <dbReference type="Proteomes" id="UP001275932"/>
    </source>
</evidence>
<comment type="caution">
    <text evidence="5">The sequence shown here is derived from an EMBL/GenBank/DDBJ whole genome shotgun (WGS) entry which is preliminary data.</text>
</comment>
<dbReference type="NCBIfam" id="TIGR00165">
    <property type="entry name" value="S18"/>
    <property type="match status" value="1"/>
</dbReference>
<keyword evidence="2 4" id="KW-0689">Ribosomal protein</keyword>
<dbReference type="SUPFAM" id="SSF46911">
    <property type="entry name" value="Ribosomal protein S18"/>
    <property type="match status" value="1"/>
</dbReference>
<dbReference type="EMBL" id="JALBUT010000005">
    <property type="protein sequence ID" value="MDX8415649.1"/>
    <property type="molecule type" value="Genomic_DNA"/>
</dbReference>
<evidence type="ECO:0000256" key="3">
    <source>
        <dbReference type="ARBA" id="ARBA00023274"/>
    </source>
</evidence>
<dbReference type="Proteomes" id="UP001275932">
    <property type="component" value="Unassembled WGS sequence"/>
</dbReference>
<dbReference type="PANTHER" id="PTHR13479:SF40">
    <property type="entry name" value="SMALL RIBOSOMAL SUBUNIT PROTEIN BS18M"/>
    <property type="match status" value="1"/>
</dbReference>
<name>A0ABU4WJN8_9BACT</name>
<evidence type="ECO:0000313" key="5">
    <source>
        <dbReference type="EMBL" id="MDX8415649.1"/>
    </source>
</evidence>
<reference evidence="5 6" key="1">
    <citation type="submission" date="2022-03" db="EMBL/GenBank/DDBJ databases">
        <title>Novel taxa within the pig intestine.</title>
        <authorList>
            <person name="Wylensek D."/>
            <person name="Bishof K."/>
            <person name="Afrizal A."/>
            <person name="Clavel T."/>
        </authorList>
    </citation>
    <scope>NUCLEOTIDE SEQUENCE [LARGE SCALE GENOMIC DNA]</scope>
    <source>
        <strain evidence="5 6">CLA-KB-P66</strain>
    </source>
</reference>
<organism evidence="5 6">
    <name type="scientific">Intestinicryptomonas porci</name>
    <dbReference type="NCBI Taxonomy" id="2926320"/>
    <lineage>
        <taxon>Bacteria</taxon>
        <taxon>Pseudomonadati</taxon>
        <taxon>Verrucomicrobiota</taxon>
        <taxon>Opitutia</taxon>
        <taxon>Opitutales</taxon>
        <taxon>Intestinicryptomonaceae</taxon>
        <taxon>Intestinicryptomonas</taxon>
    </lineage>
</organism>
<dbReference type="Pfam" id="PF01084">
    <property type="entry name" value="Ribosomal_S18"/>
    <property type="match status" value="1"/>
</dbReference>
<dbReference type="Gene3D" id="4.10.640.10">
    <property type="entry name" value="Ribosomal protein S18"/>
    <property type="match status" value="1"/>
</dbReference>
<keyword evidence="3 4" id="KW-0687">Ribonucleoprotein</keyword>
<gene>
    <name evidence="5" type="primary">rpsR</name>
    <name evidence="5" type="ORF">MOX91_05580</name>
</gene>
<dbReference type="GO" id="GO:0005840">
    <property type="term" value="C:ribosome"/>
    <property type="evidence" value="ECO:0007669"/>
    <property type="project" value="UniProtKB-KW"/>
</dbReference>